<evidence type="ECO:0000313" key="6">
    <source>
        <dbReference type="Proteomes" id="UP000273307"/>
    </source>
</evidence>
<sequence>MREAVEEIRSANPAARVDYAAVDVAKSGSALAAAFADIAASHQRVDILINSAGIMREGYFESLADKDFRDVMDINFFGTLNAIRAALPYLKASRGRIVNIASVAGLMGVFGYTAYCSAKHALVGLTESLRFELEPQGISIQLVCPGEFDSPMADTMNEDRTPENREHTLTIPKFGIDELTELTLSGLDRGQRTVVPGARTKAVAATQRLSPAVGYRISRKRIGAVYQGPSAS</sequence>
<protein>
    <submittedName>
        <fullName evidence="5">Ketoacyl reductase</fullName>
        <ecNumber evidence="5">1.3.1.-</ecNumber>
    </submittedName>
</protein>
<dbReference type="OrthoDB" id="7064009at2"/>
<dbReference type="PANTHER" id="PTHR43391">
    <property type="entry name" value="RETINOL DEHYDROGENASE-RELATED"/>
    <property type="match status" value="1"/>
</dbReference>
<accession>A0A498QIX7</accession>
<dbReference type="PANTHER" id="PTHR43391:SF14">
    <property type="entry name" value="DEHYDROGENASE_REDUCTASE SDR FAMILY PROTEIN 7-LIKE"/>
    <property type="match status" value="1"/>
</dbReference>
<dbReference type="PROSITE" id="PS00061">
    <property type="entry name" value="ADH_SHORT"/>
    <property type="match status" value="1"/>
</dbReference>
<dbReference type="InterPro" id="IPR002347">
    <property type="entry name" value="SDR_fam"/>
</dbReference>
<gene>
    <name evidence="5" type="primary">actIII</name>
    <name evidence="5" type="ORF">LAUMK136_05638</name>
</gene>
<dbReference type="Pfam" id="PF00106">
    <property type="entry name" value="adh_short"/>
    <property type="match status" value="1"/>
</dbReference>
<keyword evidence="3 5" id="KW-0560">Oxidoreductase</keyword>
<organism evidence="5 6">
    <name type="scientific">Mycobacterium attenuatum</name>
    <dbReference type="NCBI Taxonomy" id="2341086"/>
    <lineage>
        <taxon>Bacteria</taxon>
        <taxon>Bacillati</taxon>
        <taxon>Actinomycetota</taxon>
        <taxon>Actinomycetes</taxon>
        <taxon>Mycobacteriales</taxon>
        <taxon>Mycobacteriaceae</taxon>
        <taxon>Mycobacterium</taxon>
    </lineage>
</organism>
<dbReference type="Proteomes" id="UP000273307">
    <property type="component" value="Unassembled WGS sequence"/>
</dbReference>
<dbReference type="PRINTS" id="PR00081">
    <property type="entry name" value="GDHRDH"/>
</dbReference>
<comment type="similarity">
    <text evidence="1 4">Belongs to the short-chain dehydrogenases/reductases (SDR) family.</text>
</comment>
<dbReference type="GO" id="GO:0016491">
    <property type="term" value="F:oxidoreductase activity"/>
    <property type="evidence" value="ECO:0007669"/>
    <property type="project" value="UniProtKB-KW"/>
</dbReference>
<reference evidence="5 6" key="1">
    <citation type="submission" date="2018-09" db="EMBL/GenBank/DDBJ databases">
        <authorList>
            <person name="Tagini F."/>
        </authorList>
    </citation>
    <scope>NUCLEOTIDE SEQUENCE [LARGE SCALE GENOMIC DNA]</scope>
    <source>
        <strain evidence="5 6">MK136</strain>
    </source>
</reference>
<dbReference type="PRINTS" id="PR00080">
    <property type="entry name" value="SDRFAMILY"/>
</dbReference>
<keyword evidence="2" id="KW-0521">NADP</keyword>
<dbReference type="InterPro" id="IPR020904">
    <property type="entry name" value="Sc_DH/Rdtase_CS"/>
</dbReference>
<evidence type="ECO:0000256" key="2">
    <source>
        <dbReference type="ARBA" id="ARBA00022857"/>
    </source>
</evidence>
<dbReference type="AlphaFoldDB" id="A0A498QIX7"/>
<dbReference type="InterPro" id="IPR036291">
    <property type="entry name" value="NAD(P)-bd_dom_sf"/>
</dbReference>
<dbReference type="Gene3D" id="3.40.50.720">
    <property type="entry name" value="NAD(P)-binding Rossmann-like Domain"/>
    <property type="match status" value="1"/>
</dbReference>
<dbReference type="SUPFAM" id="SSF51735">
    <property type="entry name" value="NAD(P)-binding Rossmann-fold domains"/>
    <property type="match status" value="1"/>
</dbReference>
<evidence type="ECO:0000256" key="1">
    <source>
        <dbReference type="ARBA" id="ARBA00006484"/>
    </source>
</evidence>
<dbReference type="EC" id="1.3.1.-" evidence="5"/>
<dbReference type="EMBL" id="UPHP01000160">
    <property type="protein sequence ID" value="VBA44475.1"/>
    <property type="molecule type" value="Genomic_DNA"/>
</dbReference>
<evidence type="ECO:0000256" key="3">
    <source>
        <dbReference type="ARBA" id="ARBA00023002"/>
    </source>
</evidence>
<evidence type="ECO:0000313" key="5">
    <source>
        <dbReference type="EMBL" id="VBA44475.1"/>
    </source>
</evidence>
<keyword evidence="6" id="KW-1185">Reference proteome</keyword>
<proteinExistence type="inferred from homology"/>
<evidence type="ECO:0000256" key="4">
    <source>
        <dbReference type="RuleBase" id="RU000363"/>
    </source>
</evidence>
<name>A0A498QIX7_9MYCO</name>